<proteinExistence type="predicted"/>
<organism evidence="1 2">
    <name type="scientific">Pseudoalteromonas phenolica</name>
    <dbReference type="NCBI Taxonomy" id="161398"/>
    <lineage>
        <taxon>Bacteria</taxon>
        <taxon>Pseudomonadati</taxon>
        <taxon>Pseudomonadota</taxon>
        <taxon>Gammaproteobacteria</taxon>
        <taxon>Alteromonadales</taxon>
        <taxon>Pseudoalteromonadaceae</taxon>
        <taxon>Pseudoalteromonas</taxon>
    </lineage>
</organism>
<gene>
    <name evidence="1" type="ORF">C1E23_03575</name>
</gene>
<evidence type="ECO:0000313" key="2">
    <source>
        <dbReference type="Proteomes" id="UP000291338"/>
    </source>
</evidence>
<accession>A0A4Q7IRB3</accession>
<evidence type="ECO:0008006" key="3">
    <source>
        <dbReference type="Google" id="ProtNLM"/>
    </source>
</evidence>
<evidence type="ECO:0000313" key="1">
    <source>
        <dbReference type="EMBL" id="RZQ54511.1"/>
    </source>
</evidence>
<dbReference type="PROSITE" id="PS51257">
    <property type="entry name" value="PROKAR_LIPOPROTEIN"/>
    <property type="match status" value="1"/>
</dbReference>
<reference evidence="1 2" key="1">
    <citation type="submission" date="2018-01" db="EMBL/GenBank/DDBJ databases">
        <title>Co-occurrence of chitin degradation, pigmentation and bioactivity in marine Pseudoalteromonas.</title>
        <authorList>
            <person name="Paulsen S."/>
            <person name="Gram L."/>
            <person name="Machado H."/>
        </authorList>
    </citation>
    <scope>NUCLEOTIDE SEQUENCE [LARGE SCALE GENOMIC DNA]</scope>
    <source>
        <strain evidence="1 2">S3898</strain>
    </source>
</reference>
<dbReference type="AlphaFoldDB" id="A0A4Q7IRB3"/>
<sequence length="69" mass="8198">MKLNQLLVILATAMLFGCGGGLVKNHNHKHKVQIYPKTYQLHHRMRAHQRERMMNSLFKWSHKAYVEKV</sequence>
<protein>
    <recommendedName>
        <fullName evidence="3">Lipoprotein</fullName>
    </recommendedName>
</protein>
<dbReference type="EMBL" id="PPSX01000012">
    <property type="protein sequence ID" value="RZQ54511.1"/>
    <property type="molecule type" value="Genomic_DNA"/>
</dbReference>
<dbReference type="Proteomes" id="UP000291338">
    <property type="component" value="Unassembled WGS sequence"/>
</dbReference>
<comment type="caution">
    <text evidence="1">The sequence shown here is derived from an EMBL/GenBank/DDBJ whole genome shotgun (WGS) entry which is preliminary data.</text>
</comment>
<name>A0A4Q7IRB3_9GAMM</name>